<sequence>MVKEGKKEQTLYAALNQPMEDAILDAINTPTMRTNVVTKPVTGQLKFKELCRDLTNMELRIRKECTDMKPDARPSYKQFEFVAGGNGHDMVKSDRIIMVSYESYVLTQLIEHGPYLYEWTPFELVSLLSQAADIFEGESTMLTLRAPITVIGDIRGQYQDLHRWLSIAGFPPRQKVLFLGGIIDREEPGSIDCLAFIAAMKVRFPHDVFLIRGMGETLPIKFQPRFRKRNDSAIQSSGSLKSHKLDLFDNELKAELLSLDVVLVLYLSNYDCIDAVKRPFTLADIPPLAKQLIFGQPTTKISMYRESAEKNSAVFGFGAINRVCRDMGVKLIIRARNPLENGICWVGKKQKMVSLWSAPAKESKKGAVLSISANFLIHVYTLEKQKSKHDK</sequence>
<dbReference type="SUPFAM" id="SSF56300">
    <property type="entry name" value="Metallo-dependent phosphatases"/>
    <property type="match status" value="1"/>
</dbReference>
<proteinExistence type="predicted"/>
<dbReference type="Pfam" id="PF00149">
    <property type="entry name" value="Metallophos"/>
    <property type="match status" value="1"/>
</dbReference>
<dbReference type="Gene3D" id="3.60.21.10">
    <property type="match status" value="1"/>
</dbReference>
<dbReference type="CDD" id="cd00144">
    <property type="entry name" value="MPP_PPP_family"/>
    <property type="match status" value="1"/>
</dbReference>
<name>A0A0D6LQJ2_9BILA</name>
<dbReference type="AlphaFoldDB" id="A0A0D6LQJ2"/>
<dbReference type="InterPro" id="IPR004843">
    <property type="entry name" value="Calcineurin-like_PHP"/>
</dbReference>
<protein>
    <recommendedName>
        <fullName evidence="1">Serine/threonine specific protein phosphatases domain-containing protein</fullName>
    </recommendedName>
</protein>
<evidence type="ECO:0000313" key="3">
    <source>
        <dbReference type="Proteomes" id="UP000054495"/>
    </source>
</evidence>
<dbReference type="PANTHER" id="PTHR11668">
    <property type="entry name" value="SERINE/THREONINE PROTEIN PHOSPHATASE"/>
    <property type="match status" value="1"/>
</dbReference>
<feature type="domain" description="Serine/threonine specific protein phosphatases" evidence="1">
    <location>
        <begin position="119"/>
        <end position="386"/>
    </location>
</feature>
<dbReference type="InterPro" id="IPR050341">
    <property type="entry name" value="PP1_catalytic_subunit"/>
</dbReference>
<dbReference type="GO" id="GO:0005634">
    <property type="term" value="C:nucleus"/>
    <property type="evidence" value="ECO:0007669"/>
    <property type="project" value="TreeGrafter"/>
</dbReference>
<evidence type="ECO:0000313" key="2">
    <source>
        <dbReference type="EMBL" id="EPB69917.1"/>
    </source>
</evidence>
<dbReference type="GO" id="GO:0004722">
    <property type="term" value="F:protein serine/threonine phosphatase activity"/>
    <property type="evidence" value="ECO:0007669"/>
    <property type="project" value="TreeGrafter"/>
</dbReference>
<accession>A0A0D6LQJ2</accession>
<keyword evidence="3" id="KW-1185">Reference proteome</keyword>
<dbReference type="Proteomes" id="UP000054495">
    <property type="component" value="Unassembled WGS sequence"/>
</dbReference>
<dbReference type="SMART" id="SM00156">
    <property type="entry name" value="PP2Ac"/>
    <property type="match status" value="1"/>
</dbReference>
<evidence type="ECO:0000259" key="1">
    <source>
        <dbReference type="SMART" id="SM00156"/>
    </source>
</evidence>
<dbReference type="InterPro" id="IPR006186">
    <property type="entry name" value="Ser/Thr-sp_prot-phosphatase"/>
</dbReference>
<dbReference type="PRINTS" id="PR00114">
    <property type="entry name" value="STPHPHTASE"/>
</dbReference>
<dbReference type="GO" id="GO:0005737">
    <property type="term" value="C:cytoplasm"/>
    <property type="evidence" value="ECO:0007669"/>
    <property type="project" value="TreeGrafter"/>
</dbReference>
<gene>
    <name evidence="2" type="ORF">ANCCEY_10987</name>
</gene>
<dbReference type="EMBL" id="KE125241">
    <property type="protein sequence ID" value="EPB69917.1"/>
    <property type="molecule type" value="Genomic_DNA"/>
</dbReference>
<dbReference type="PANTHER" id="PTHR11668:SF290">
    <property type="entry name" value="SERINE_THREONINE SPECIFIC PROTEIN PHOSPHATASES DOMAIN-CONTAINING PROTEIN"/>
    <property type="match status" value="1"/>
</dbReference>
<reference evidence="2 3" key="1">
    <citation type="submission" date="2013-05" db="EMBL/GenBank/DDBJ databases">
        <title>Draft genome of the parasitic nematode Anyclostoma ceylanicum.</title>
        <authorList>
            <person name="Mitreva M."/>
        </authorList>
    </citation>
    <scope>NUCLEOTIDE SEQUENCE [LARGE SCALE GENOMIC DNA]</scope>
</reference>
<organism evidence="2 3">
    <name type="scientific">Ancylostoma ceylanicum</name>
    <dbReference type="NCBI Taxonomy" id="53326"/>
    <lineage>
        <taxon>Eukaryota</taxon>
        <taxon>Metazoa</taxon>
        <taxon>Ecdysozoa</taxon>
        <taxon>Nematoda</taxon>
        <taxon>Chromadorea</taxon>
        <taxon>Rhabditida</taxon>
        <taxon>Rhabditina</taxon>
        <taxon>Rhabditomorpha</taxon>
        <taxon>Strongyloidea</taxon>
        <taxon>Ancylostomatidae</taxon>
        <taxon>Ancylostomatinae</taxon>
        <taxon>Ancylostoma</taxon>
    </lineage>
</organism>
<dbReference type="InterPro" id="IPR029052">
    <property type="entry name" value="Metallo-depent_PP-like"/>
</dbReference>